<dbReference type="InterPro" id="IPR036873">
    <property type="entry name" value="Rhodanese-like_dom_sf"/>
</dbReference>
<dbReference type="EMBL" id="JAQQKV010000001">
    <property type="protein sequence ID" value="MDC7675240.1"/>
    <property type="molecule type" value="Genomic_DNA"/>
</dbReference>
<sequence length="177" mass="18904">MSVKSVDALTLKQWLNHNEAILIDVREPSEYAAEHIAGAHLIPLGALGTTPLPDMNGRILAVHCLKGGRGQSACQTLSQLYPDLEIHNLDGGIGAWSAAGFATEKLSPRRTLPLDRQTQLTIGLGILAFTLLSAFVNPLFIWGAAFFGAGLTFAGLTGICGLARVLAHMPWNRPKPT</sequence>
<comment type="caution">
    <text evidence="3">The sequence shown here is derived from an EMBL/GenBank/DDBJ whole genome shotgun (WGS) entry which is preliminary data.</text>
</comment>
<dbReference type="SMART" id="SM00450">
    <property type="entry name" value="RHOD"/>
    <property type="match status" value="1"/>
</dbReference>
<dbReference type="SUPFAM" id="SSF52821">
    <property type="entry name" value="Rhodanese/Cell cycle control phosphatase"/>
    <property type="match status" value="1"/>
</dbReference>
<feature type="domain" description="Rhodanese" evidence="2">
    <location>
        <begin position="16"/>
        <end position="105"/>
    </location>
</feature>
<dbReference type="PROSITE" id="PS50206">
    <property type="entry name" value="RHODANESE_3"/>
    <property type="match status" value="1"/>
</dbReference>
<keyword evidence="1" id="KW-1133">Transmembrane helix</keyword>
<evidence type="ECO:0000313" key="4">
    <source>
        <dbReference type="Proteomes" id="UP001218579"/>
    </source>
</evidence>
<proteinExistence type="predicted"/>
<protein>
    <submittedName>
        <fullName evidence="3">Rhodanese-like domain-containing protein</fullName>
    </submittedName>
</protein>
<keyword evidence="1" id="KW-0812">Transmembrane</keyword>
<dbReference type="Proteomes" id="UP001218579">
    <property type="component" value="Unassembled WGS sequence"/>
</dbReference>
<keyword evidence="1" id="KW-0472">Membrane</keyword>
<dbReference type="PANTHER" id="PTHR43031:SF16">
    <property type="entry name" value="OXIDOREDUCTASE"/>
    <property type="match status" value="1"/>
</dbReference>
<dbReference type="PANTHER" id="PTHR43031">
    <property type="entry name" value="FAD-DEPENDENT OXIDOREDUCTASE"/>
    <property type="match status" value="1"/>
</dbReference>
<organism evidence="3 4">
    <name type="scientific">Asticcacaulis machinosus</name>
    <dbReference type="NCBI Taxonomy" id="2984211"/>
    <lineage>
        <taxon>Bacteria</taxon>
        <taxon>Pseudomonadati</taxon>
        <taxon>Pseudomonadota</taxon>
        <taxon>Alphaproteobacteria</taxon>
        <taxon>Caulobacterales</taxon>
        <taxon>Caulobacteraceae</taxon>
        <taxon>Asticcacaulis</taxon>
    </lineage>
</organism>
<dbReference type="Pfam" id="PF11127">
    <property type="entry name" value="YgaP-like_TM"/>
    <property type="match status" value="1"/>
</dbReference>
<dbReference type="InterPro" id="IPR050229">
    <property type="entry name" value="GlpE_sulfurtransferase"/>
</dbReference>
<dbReference type="InterPro" id="IPR021309">
    <property type="entry name" value="YgaP-like_TM"/>
</dbReference>
<reference evidence="3 4" key="1">
    <citation type="submission" date="2023-01" db="EMBL/GenBank/DDBJ databases">
        <title>Novel species of the genus Asticcacaulis isolated from rivers.</title>
        <authorList>
            <person name="Lu H."/>
        </authorList>
    </citation>
    <scope>NUCLEOTIDE SEQUENCE [LARGE SCALE GENOMIC DNA]</scope>
    <source>
        <strain evidence="3 4">LKC15W</strain>
    </source>
</reference>
<dbReference type="RefSeq" id="WP_272743552.1">
    <property type="nucleotide sequence ID" value="NZ_JAQQKV010000001.1"/>
</dbReference>
<dbReference type="CDD" id="cd00158">
    <property type="entry name" value="RHOD"/>
    <property type="match status" value="1"/>
</dbReference>
<dbReference type="Gene3D" id="3.40.250.10">
    <property type="entry name" value="Rhodanese-like domain"/>
    <property type="match status" value="1"/>
</dbReference>
<keyword evidence="4" id="KW-1185">Reference proteome</keyword>
<feature type="transmembrane region" description="Helical" evidence="1">
    <location>
        <begin position="120"/>
        <end position="140"/>
    </location>
</feature>
<evidence type="ECO:0000259" key="2">
    <source>
        <dbReference type="PROSITE" id="PS50206"/>
    </source>
</evidence>
<evidence type="ECO:0000256" key="1">
    <source>
        <dbReference type="SAM" id="Phobius"/>
    </source>
</evidence>
<dbReference type="InterPro" id="IPR001763">
    <property type="entry name" value="Rhodanese-like_dom"/>
</dbReference>
<evidence type="ECO:0000313" key="3">
    <source>
        <dbReference type="EMBL" id="MDC7675240.1"/>
    </source>
</evidence>
<accession>A0ABT5HG51</accession>
<gene>
    <name evidence="3" type="ORF">PQU98_03810</name>
</gene>
<feature type="transmembrane region" description="Helical" evidence="1">
    <location>
        <begin position="146"/>
        <end position="167"/>
    </location>
</feature>
<dbReference type="Pfam" id="PF00581">
    <property type="entry name" value="Rhodanese"/>
    <property type="match status" value="1"/>
</dbReference>
<dbReference type="Gene3D" id="6.10.140.1340">
    <property type="match status" value="1"/>
</dbReference>
<name>A0ABT5HG51_9CAUL</name>